<dbReference type="AlphaFoldDB" id="A0A2K8P6H5"/>
<evidence type="ECO:0000256" key="1">
    <source>
        <dbReference type="ARBA" id="ARBA00023125"/>
    </source>
</evidence>
<dbReference type="PANTHER" id="PTHR43479">
    <property type="entry name" value="ACREF/ENVCD OPERON REPRESSOR-RELATED"/>
    <property type="match status" value="1"/>
</dbReference>
<dbReference type="PROSITE" id="PS50977">
    <property type="entry name" value="HTH_TETR_2"/>
    <property type="match status" value="1"/>
</dbReference>
<gene>
    <name evidence="2" type="ORF">SLAV_02085</name>
</gene>
<keyword evidence="3" id="KW-1185">Reference proteome</keyword>
<dbReference type="SUPFAM" id="SSF46689">
    <property type="entry name" value="Homeodomain-like"/>
    <property type="match status" value="1"/>
</dbReference>
<evidence type="ECO:0000313" key="2">
    <source>
        <dbReference type="EMBL" id="ATZ22341.1"/>
    </source>
</evidence>
<dbReference type="PANTHER" id="PTHR43479:SF7">
    <property type="entry name" value="TETR-FAMILY TRANSCRIPTIONAL REGULATOR"/>
    <property type="match status" value="1"/>
</dbReference>
<dbReference type="EMBL" id="CP024985">
    <property type="protein sequence ID" value="ATZ22341.1"/>
    <property type="molecule type" value="Genomic_DNA"/>
</dbReference>
<dbReference type="InterPro" id="IPR001647">
    <property type="entry name" value="HTH_TetR"/>
</dbReference>
<dbReference type="Pfam" id="PF00440">
    <property type="entry name" value="TetR_N"/>
    <property type="match status" value="1"/>
</dbReference>
<evidence type="ECO:0000313" key="3">
    <source>
        <dbReference type="Proteomes" id="UP000231791"/>
    </source>
</evidence>
<organism evidence="2 3">
    <name type="scientific">Streptomyces lavendulae subsp. lavendulae</name>
    <dbReference type="NCBI Taxonomy" id="58340"/>
    <lineage>
        <taxon>Bacteria</taxon>
        <taxon>Bacillati</taxon>
        <taxon>Actinomycetota</taxon>
        <taxon>Actinomycetes</taxon>
        <taxon>Kitasatosporales</taxon>
        <taxon>Streptomycetaceae</taxon>
        <taxon>Streptomyces</taxon>
    </lineage>
</organism>
<dbReference type="GO" id="GO:0003677">
    <property type="term" value="F:DNA binding"/>
    <property type="evidence" value="ECO:0007669"/>
    <property type="project" value="UniProtKB-UniRule"/>
</dbReference>
<reference evidence="2 3" key="1">
    <citation type="submission" date="2017-11" db="EMBL/GenBank/DDBJ databases">
        <title>Complete genome sequence of Streptomyces lavendulae subsp. lavendulae CCM 3239 (formerly 'Streptomyces aureofaciens CCM 3239'), the producer of the angucycline-type antibiotic auricin.</title>
        <authorList>
            <person name="Busche T."/>
            <person name="Novakova R."/>
            <person name="Al'Dilaimi A."/>
            <person name="Homerova D."/>
            <person name="Feckova L."/>
            <person name="Rezuchova B."/>
            <person name="Mingyar E."/>
            <person name="Csolleiova D."/>
            <person name="Bekeova C."/>
            <person name="Winkler A."/>
            <person name="Sevcikova B."/>
            <person name="Kalinowski J."/>
            <person name="Kormanec J."/>
            <person name="Ruckert C."/>
        </authorList>
    </citation>
    <scope>NUCLEOTIDE SEQUENCE [LARGE SCALE GENOMIC DNA]</scope>
    <source>
        <strain evidence="2 3">CCM 3239</strain>
    </source>
</reference>
<proteinExistence type="predicted"/>
<keyword evidence="1" id="KW-0238">DNA-binding</keyword>
<protein>
    <submittedName>
        <fullName evidence="2">Transcriptional regulator, TetR family</fullName>
    </submittedName>
</protein>
<dbReference type="OrthoDB" id="4555631at2"/>
<name>A0A2K8P6H5_STRLA</name>
<dbReference type="KEGG" id="slx:SLAV_02085"/>
<sequence>MSGVPEDPRTERTRAKLRTALLEECASRPLEAVSVAALVRRAGVGRATFYLHYADLEALSVDACAEIVRAAVDALHAWRGVPDPAAPPPALTAFFDSLPQHAGLYRELLRPGGGGPLGLVLHQDLRARSRAERALAGAPEPDLIASAVAATFAGILADWLHGLIEATPAEIAGRVWRLLITLHRAPGPDWG</sequence>
<dbReference type="Gene3D" id="1.10.357.10">
    <property type="entry name" value="Tetracycline Repressor, domain 2"/>
    <property type="match status" value="1"/>
</dbReference>
<accession>A0A2K8P6H5</accession>
<dbReference type="InterPro" id="IPR050624">
    <property type="entry name" value="HTH-type_Tx_Regulator"/>
</dbReference>
<dbReference type="InterPro" id="IPR009057">
    <property type="entry name" value="Homeodomain-like_sf"/>
</dbReference>
<dbReference type="Proteomes" id="UP000231791">
    <property type="component" value="Chromosome"/>
</dbReference>